<dbReference type="InterPro" id="IPR015943">
    <property type="entry name" value="WD40/YVTN_repeat-like_dom_sf"/>
</dbReference>
<organism evidence="3 4">
    <name type="scientific">Aphis craccivora</name>
    <name type="common">Cowpea aphid</name>
    <dbReference type="NCBI Taxonomy" id="307492"/>
    <lineage>
        <taxon>Eukaryota</taxon>
        <taxon>Metazoa</taxon>
        <taxon>Ecdysozoa</taxon>
        <taxon>Arthropoda</taxon>
        <taxon>Hexapoda</taxon>
        <taxon>Insecta</taxon>
        <taxon>Pterygota</taxon>
        <taxon>Neoptera</taxon>
        <taxon>Paraneoptera</taxon>
        <taxon>Hemiptera</taxon>
        <taxon>Sternorrhyncha</taxon>
        <taxon>Aphidomorpha</taxon>
        <taxon>Aphidoidea</taxon>
        <taxon>Aphididae</taxon>
        <taxon>Aphidini</taxon>
        <taxon>Aphis</taxon>
        <taxon>Aphis</taxon>
    </lineage>
</organism>
<dbReference type="InterPro" id="IPR029526">
    <property type="entry name" value="PGBD"/>
</dbReference>
<reference evidence="3 4" key="1">
    <citation type="submission" date="2019-08" db="EMBL/GenBank/DDBJ databases">
        <title>Whole genome of Aphis craccivora.</title>
        <authorList>
            <person name="Voronova N.V."/>
            <person name="Shulinski R.S."/>
            <person name="Bandarenka Y.V."/>
            <person name="Zhorov D.G."/>
            <person name="Warner D."/>
        </authorList>
    </citation>
    <scope>NUCLEOTIDE SEQUENCE [LARGE SCALE GENOMIC DNA]</scope>
    <source>
        <strain evidence="3">180601</strain>
        <tissue evidence="3">Whole Body</tissue>
    </source>
</reference>
<feature type="region of interest" description="Disordered" evidence="1">
    <location>
        <begin position="144"/>
        <end position="166"/>
    </location>
</feature>
<dbReference type="EMBL" id="VUJU01014632">
    <property type="protein sequence ID" value="KAF0701732.1"/>
    <property type="molecule type" value="Genomic_DNA"/>
</dbReference>
<accession>A0A6G0VPZ3</accession>
<gene>
    <name evidence="3" type="ORF">FWK35_00033913</name>
</gene>
<evidence type="ECO:0000259" key="2">
    <source>
        <dbReference type="Pfam" id="PF13843"/>
    </source>
</evidence>
<dbReference type="InterPro" id="IPR036322">
    <property type="entry name" value="WD40_repeat_dom_sf"/>
</dbReference>
<dbReference type="PANTHER" id="PTHR47272:SF1">
    <property type="entry name" value="PIGGYBAC TRANSPOSABLE ELEMENT-DERIVED PROTEIN 3-LIKE"/>
    <property type="match status" value="1"/>
</dbReference>
<keyword evidence="4" id="KW-1185">Reference proteome</keyword>
<dbReference type="PANTHER" id="PTHR47272">
    <property type="entry name" value="DDE_TNP_1_7 DOMAIN-CONTAINING PROTEIN"/>
    <property type="match status" value="1"/>
</dbReference>
<proteinExistence type="predicted"/>
<dbReference type="SUPFAM" id="SSF50978">
    <property type="entry name" value="WD40 repeat-like"/>
    <property type="match status" value="1"/>
</dbReference>
<feature type="domain" description="PiggyBac transposable element-derived protein" evidence="2">
    <location>
        <begin position="295"/>
        <end position="335"/>
    </location>
</feature>
<comment type="caution">
    <text evidence="3">The sequence shown here is derived from an EMBL/GenBank/DDBJ whole genome shotgun (WGS) entry which is preliminary data.</text>
</comment>
<dbReference type="Proteomes" id="UP000478052">
    <property type="component" value="Unassembled WGS sequence"/>
</dbReference>
<dbReference type="OrthoDB" id="10017054at2759"/>
<evidence type="ECO:0000313" key="4">
    <source>
        <dbReference type="Proteomes" id="UP000478052"/>
    </source>
</evidence>
<feature type="compositionally biased region" description="Basic and acidic residues" evidence="1">
    <location>
        <begin position="254"/>
        <end position="267"/>
    </location>
</feature>
<feature type="compositionally biased region" description="Basic and acidic residues" evidence="1">
    <location>
        <begin position="156"/>
        <end position="166"/>
    </location>
</feature>
<protein>
    <submittedName>
        <fullName evidence="3">Smoothelin</fullName>
    </submittedName>
</protein>
<feature type="compositionally biased region" description="Low complexity" evidence="1">
    <location>
        <begin position="144"/>
        <end position="154"/>
    </location>
</feature>
<dbReference type="CDD" id="cd19757">
    <property type="entry name" value="Bbox1"/>
    <property type="match status" value="1"/>
</dbReference>
<name>A0A6G0VPZ3_APHCR</name>
<sequence>MVDLRSDNQVVIWNVGVGGPLIHIDCHPDIVFSASWNFNGSQLLTMCKDKKLRLINPRSGEVVQEAICHEGSTASRGIGGPSPKVAPDRYFLVKSDQVSNSTNLYQEQNVTDLITSSYGASPTDDNGRPLFGLRALRKINVNQSSVSKNDSSSVRCETDSRDTRVSDQKQRSFGLKALQSENTYTVKESSSTVYQTTSEQKGGVDQLITDHKGKPLFGLKALQGIGKNEEEPIYDDMPEPPVSPQLKDLVLKHEKHAKESSKLDSQPRQKPRSAALLPNSNIEVAFPLTTVNHTHMGGVDLSDMLVALYRTGLKTHKWYIAVFSQLLDICINNAWLTYQRDCNQLKEKKIMRLKEFRIHVAIALSGKEKLKVGRKPNKNNQMEHVQKIKQTVIPRPISDIKFDRFDHFPTRVSKGRCRHCKKGQTVYICKKCDTRLCTIKNRDCFNDFHIKK</sequence>
<dbReference type="Pfam" id="PF13843">
    <property type="entry name" value="DDE_Tnp_1_7"/>
    <property type="match status" value="1"/>
</dbReference>
<dbReference type="AlphaFoldDB" id="A0A6G0VPZ3"/>
<evidence type="ECO:0000313" key="3">
    <source>
        <dbReference type="EMBL" id="KAF0701732.1"/>
    </source>
</evidence>
<feature type="region of interest" description="Disordered" evidence="1">
    <location>
        <begin position="254"/>
        <end position="276"/>
    </location>
</feature>
<dbReference type="Gene3D" id="2.130.10.10">
    <property type="entry name" value="YVTN repeat-like/Quinoprotein amine dehydrogenase"/>
    <property type="match status" value="1"/>
</dbReference>
<evidence type="ECO:0000256" key="1">
    <source>
        <dbReference type="SAM" id="MobiDB-lite"/>
    </source>
</evidence>